<dbReference type="AlphaFoldDB" id="F4LS71"/>
<dbReference type="RefSeq" id="WP_013777258.1">
    <property type="nucleotide sequence ID" value="NC_015519.1"/>
</dbReference>
<evidence type="ECO:0008006" key="3">
    <source>
        <dbReference type="Google" id="ProtNLM"/>
    </source>
</evidence>
<organism evidence="1 2">
    <name type="scientific">Tepidanaerobacter acetatoxydans (strain DSM 21804 / JCM 16047 / Re1)</name>
    <dbReference type="NCBI Taxonomy" id="1209989"/>
    <lineage>
        <taxon>Bacteria</taxon>
        <taxon>Bacillati</taxon>
        <taxon>Bacillota</taxon>
        <taxon>Clostridia</taxon>
        <taxon>Thermosediminibacterales</taxon>
        <taxon>Tepidanaerobacteraceae</taxon>
        <taxon>Tepidanaerobacter</taxon>
    </lineage>
</organism>
<dbReference type="EMBL" id="HF563609">
    <property type="protein sequence ID" value="CDI40297.1"/>
    <property type="molecule type" value="Genomic_DNA"/>
</dbReference>
<dbReference type="KEGG" id="tep:TepRe1_0125"/>
<dbReference type="HOGENOM" id="CLU_102826_0_0_9"/>
<evidence type="ECO:0000313" key="2">
    <source>
        <dbReference type="Proteomes" id="UP000010802"/>
    </source>
</evidence>
<accession>F4LS71</accession>
<dbReference type="InterPro" id="IPR023815">
    <property type="entry name" value="CRISPR-assoc_Csx19"/>
</dbReference>
<gene>
    <name evidence="1" type="ordered locus">TEPIRE1_0133</name>
</gene>
<protein>
    <recommendedName>
        <fullName evidence="3">CRISPR-associated protein, TIGR03984 family</fullName>
    </recommendedName>
</protein>
<dbReference type="KEGG" id="tae:TepiRe1_0133"/>
<dbReference type="NCBIfam" id="TIGR03984">
    <property type="entry name" value="CRISPR-associated protein Csx19"/>
    <property type="match status" value="1"/>
</dbReference>
<name>F4LS71_TEPAE</name>
<sequence>MNGLKLANIKSTSKPMELNIASWQDLQKNINENFKEKSYAVVYLDYKVLIGKINEKNLKFYNDEVFDPKFIVKMRVFNEEKELLLWRRDEYKFEGRMRLDNEGDNIQYFVEVDQVLWGNPKSINNEWTVLKEARGTEIYIPYLYKPEYSSSKRLAIRTRNYVGYNEIGQAGYTDCRFVSFCEGGK</sequence>
<proteinExistence type="predicted"/>
<dbReference type="eggNOG" id="ENOG502ZBPV">
    <property type="taxonomic scope" value="Bacteria"/>
</dbReference>
<keyword evidence="2" id="KW-1185">Reference proteome</keyword>
<dbReference type="OrthoDB" id="2083799at2"/>
<dbReference type="STRING" id="1209989.TepRe1_0125"/>
<evidence type="ECO:0000313" key="1">
    <source>
        <dbReference type="EMBL" id="CDI40297.1"/>
    </source>
</evidence>
<dbReference type="Proteomes" id="UP000010802">
    <property type="component" value="Chromosome"/>
</dbReference>
<reference evidence="2" key="1">
    <citation type="journal article" date="2013" name="Genome Announc.">
        <title>First genome sequence of a syntrophic acetate-oxidizing bacterium, Tepidanaerobacter acetatoxydans strain Re1.</title>
        <authorList>
            <person name="Manzoor S."/>
            <person name="Bongcam-Rudloff E."/>
            <person name="Schnurer A."/>
            <person name="Muller B."/>
        </authorList>
    </citation>
    <scope>NUCLEOTIDE SEQUENCE [LARGE SCALE GENOMIC DNA]</scope>
    <source>
        <strain evidence="2">Re1</strain>
    </source>
</reference>